<evidence type="ECO:0000259" key="1">
    <source>
        <dbReference type="Pfam" id="PF16403"/>
    </source>
</evidence>
<dbReference type="OrthoDB" id="1026566at2"/>
<dbReference type="InterPro" id="IPR013783">
    <property type="entry name" value="Ig-like_fold"/>
</dbReference>
<dbReference type="EMBL" id="LN515532">
    <property type="protein sequence ID" value="CEA17153.1"/>
    <property type="molecule type" value="Genomic_DNA"/>
</dbReference>
<dbReference type="Pfam" id="PF16404">
    <property type="entry name" value="BT_2262-like_C"/>
    <property type="match status" value="1"/>
</dbReference>
<dbReference type="Gene3D" id="2.60.40.10">
    <property type="entry name" value="Immunoglobulins"/>
    <property type="match status" value="1"/>
</dbReference>
<dbReference type="AlphaFoldDB" id="A0A098C414"/>
<reference evidence="3 4" key="1">
    <citation type="submission" date="2014-08" db="EMBL/GenBank/DDBJ databases">
        <authorList>
            <person name="Wibberg D."/>
        </authorList>
    </citation>
    <scope>NUCLEOTIDE SEQUENCE [LARGE SCALE GENOMIC DNA]</scope>
    <source>
        <strain evidence="4">ING2-E5B</strain>
    </source>
</reference>
<dbReference type="STRING" id="1562970.ING2E5B_2428"/>
<dbReference type="KEGG" id="pbt:ING2E5B_2428"/>
<feature type="domain" description="Pesticidal crystal protein Cry22Aa Ig-like" evidence="1">
    <location>
        <begin position="2"/>
        <end position="37"/>
    </location>
</feature>
<dbReference type="Proteomes" id="UP000032417">
    <property type="component" value="Chromosome 1"/>
</dbReference>
<dbReference type="InterPro" id="IPR032179">
    <property type="entry name" value="Cry22Aa_Ig-like"/>
</dbReference>
<evidence type="ECO:0000259" key="2">
    <source>
        <dbReference type="Pfam" id="PF16404"/>
    </source>
</evidence>
<dbReference type="InterPro" id="IPR032180">
    <property type="entry name" value="BT_2262-like_C"/>
</dbReference>
<gene>
    <name evidence="3" type="ORF">ING2E5B_2428</name>
</gene>
<dbReference type="HOGENOM" id="CLU_104611_0_0_10"/>
<feature type="domain" description="BT-2262-like C-terminal" evidence="2">
    <location>
        <begin position="39"/>
        <end position="168"/>
    </location>
</feature>
<sequence>MKVSGSVDTNKAGLYNITYSAVNVDGFAKNVTRKVVVYDPTPSPLESGLYKVSKSSNRTSFGSGPGSAGSSEFSSEPTILIYQVSPGKFYTSDFIGGYYEVGRGYGATYAMTGNFLLNDDLTITLVDSRIDGWGDGLDDVVNGSYSPETKTLTYTAQYALSYDFNIIATKQ</sequence>
<keyword evidence="4" id="KW-1185">Reference proteome</keyword>
<evidence type="ECO:0000313" key="4">
    <source>
        <dbReference type="Proteomes" id="UP000032417"/>
    </source>
</evidence>
<proteinExistence type="predicted"/>
<dbReference type="Pfam" id="PF16403">
    <property type="entry name" value="Bact_surface_Ig-like"/>
    <property type="match status" value="1"/>
</dbReference>
<evidence type="ECO:0008006" key="5">
    <source>
        <dbReference type="Google" id="ProtNLM"/>
    </source>
</evidence>
<organism evidence="3 4">
    <name type="scientific">Fermentimonas caenicola</name>
    <dbReference type="NCBI Taxonomy" id="1562970"/>
    <lineage>
        <taxon>Bacteria</taxon>
        <taxon>Pseudomonadati</taxon>
        <taxon>Bacteroidota</taxon>
        <taxon>Bacteroidia</taxon>
        <taxon>Bacteroidales</taxon>
        <taxon>Dysgonomonadaceae</taxon>
        <taxon>Fermentimonas</taxon>
    </lineage>
</organism>
<accession>A0A098C414</accession>
<name>A0A098C414_9BACT</name>
<protein>
    <recommendedName>
        <fullName evidence="5">Pesticidal crystal protein Cry22Aa Ig-like domain-containing protein</fullName>
    </recommendedName>
</protein>
<evidence type="ECO:0000313" key="3">
    <source>
        <dbReference type="EMBL" id="CEA17153.1"/>
    </source>
</evidence>